<dbReference type="OrthoDB" id="5404794at2759"/>
<protein>
    <submittedName>
        <fullName evidence="2">Uncharacterized protein</fullName>
    </submittedName>
</protein>
<feature type="compositionally biased region" description="Polar residues" evidence="1">
    <location>
        <begin position="107"/>
        <end position="133"/>
    </location>
</feature>
<feature type="compositionally biased region" description="Basic and acidic residues" evidence="1">
    <location>
        <begin position="384"/>
        <end position="449"/>
    </location>
</feature>
<feature type="compositionally biased region" description="Polar residues" evidence="1">
    <location>
        <begin position="223"/>
        <end position="232"/>
    </location>
</feature>
<dbReference type="EMBL" id="JAGMUV010000008">
    <property type="protein sequence ID" value="KAH7146412.1"/>
    <property type="molecule type" value="Genomic_DNA"/>
</dbReference>
<evidence type="ECO:0000313" key="2">
    <source>
        <dbReference type="EMBL" id="KAH7146412.1"/>
    </source>
</evidence>
<dbReference type="Proteomes" id="UP000738349">
    <property type="component" value="Unassembled WGS sequence"/>
</dbReference>
<feature type="compositionally biased region" description="Basic and acidic residues" evidence="1">
    <location>
        <begin position="202"/>
        <end position="213"/>
    </location>
</feature>
<keyword evidence="3" id="KW-1185">Reference proteome</keyword>
<gene>
    <name evidence="2" type="ORF">EDB81DRAFT_492279</name>
</gene>
<feature type="compositionally biased region" description="Basic and acidic residues" evidence="1">
    <location>
        <begin position="598"/>
        <end position="607"/>
    </location>
</feature>
<sequence>MPPMIIADSDDEDHDYSPPHRPQEPLSRAFDAEKAHSFGGVSHATLSTDLSFFQNIYDEQNEAARGNAADGFLGSADNHALTSSEVTAPAPFQRKVTALIEPSSLTSISDPTATREPNMSSGKETNEFTQVSTPGRKKAPTAMMDALWDVPSSPETGHARQVFRFKLNYQNDEPGPKSTEKPVIKLKQRGTLSVKKTKVHHGREAYGGDDAPRSAKRRRIESSHLSPQNSNEVDLVAMPFSYEGEDVRHKSQLAAPSSILPPTLPIGNEASFYISAKTLTSAQKLKYQSVSVASSDNHHQEDLPPINQNIAQLIGSSGSATNVNTPRSDGIGFSTAPLPSIPSDDDRHISTELANARLPSSPDIISMIEPPVKQKDTKKRGRPKKESTKQESPKQESPRQESQRQESQRQESPKQETSKQETSKHRSPKWDGSEISSRDDVEAIRKLDEAEPTIVKSSRNDEESDYEEPLVKAKKSRGRPRKKATEEATLPTAPLATKSEVQEDTATQKKKRGRPRKQDKPIVAEQSPKDETGPSDIVEPVPPVPAHSKIDSKASRKKQDASRGQDELQHEDLAKSEPDTTVLKGTSQNAAAPSTLQTDEKSEKCETSDSSAVEESAKPSPLGPVTKGTGQARGLSAITATNKPLYRVGLSKRSRIAPLLKSLRK</sequence>
<name>A0A9P9EW84_9HYPO</name>
<evidence type="ECO:0000313" key="3">
    <source>
        <dbReference type="Proteomes" id="UP000738349"/>
    </source>
</evidence>
<feature type="compositionally biased region" description="Polar residues" evidence="1">
    <location>
        <begin position="317"/>
        <end position="327"/>
    </location>
</feature>
<feature type="region of interest" description="Disordered" evidence="1">
    <location>
        <begin position="107"/>
        <end position="137"/>
    </location>
</feature>
<feature type="region of interest" description="Disordered" evidence="1">
    <location>
        <begin position="1"/>
        <end position="26"/>
    </location>
</feature>
<dbReference type="SMART" id="SM00384">
    <property type="entry name" value="AT_hook"/>
    <property type="match status" value="3"/>
</dbReference>
<feature type="compositionally biased region" description="Basic and acidic residues" evidence="1">
    <location>
        <begin position="174"/>
        <end position="183"/>
    </location>
</feature>
<dbReference type="AlphaFoldDB" id="A0A9P9EW84"/>
<feature type="compositionally biased region" description="Basic and acidic residues" evidence="1">
    <location>
        <begin position="548"/>
        <end position="578"/>
    </location>
</feature>
<evidence type="ECO:0000256" key="1">
    <source>
        <dbReference type="SAM" id="MobiDB-lite"/>
    </source>
</evidence>
<feature type="region of interest" description="Disordered" evidence="1">
    <location>
        <begin position="168"/>
        <end position="237"/>
    </location>
</feature>
<feature type="compositionally biased region" description="Basic residues" evidence="1">
    <location>
        <begin position="472"/>
        <end position="482"/>
    </location>
</feature>
<proteinExistence type="predicted"/>
<comment type="caution">
    <text evidence="2">The sequence shown here is derived from an EMBL/GenBank/DDBJ whole genome shotgun (WGS) entry which is preliminary data.</text>
</comment>
<dbReference type="Pfam" id="PF02178">
    <property type="entry name" value="AT_hook"/>
    <property type="match status" value="3"/>
</dbReference>
<dbReference type="InterPro" id="IPR017956">
    <property type="entry name" value="AT_hook_DNA-bd_motif"/>
</dbReference>
<organism evidence="2 3">
    <name type="scientific">Dactylonectria macrodidyma</name>
    <dbReference type="NCBI Taxonomy" id="307937"/>
    <lineage>
        <taxon>Eukaryota</taxon>
        <taxon>Fungi</taxon>
        <taxon>Dikarya</taxon>
        <taxon>Ascomycota</taxon>
        <taxon>Pezizomycotina</taxon>
        <taxon>Sordariomycetes</taxon>
        <taxon>Hypocreomycetidae</taxon>
        <taxon>Hypocreales</taxon>
        <taxon>Nectriaceae</taxon>
        <taxon>Dactylonectria</taxon>
    </lineage>
</organism>
<feature type="region of interest" description="Disordered" evidence="1">
    <location>
        <begin position="317"/>
        <end position="642"/>
    </location>
</feature>
<dbReference type="GO" id="GO:0003677">
    <property type="term" value="F:DNA binding"/>
    <property type="evidence" value="ECO:0007669"/>
    <property type="project" value="InterPro"/>
</dbReference>
<accession>A0A9P9EW84</accession>
<reference evidence="2" key="1">
    <citation type="journal article" date="2021" name="Nat. Commun.">
        <title>Genetic determinants of endophytism in the Arabidopsis root mycobiome.</title>
        <authorList>
            <person name="Mesny F."/>
            <person name="Miyauchi S."/>
            <person name="Thiergart T."/>
            <person name="Pickel B."/>
            <person name="Atanasova L."/>
            <person name="Karlsson M."/>
            <person name="Huettel B."/>
            <person name="Barry K.W."/>
            <person name="Haridas S."/>
            <person name="Chen C."/>
            <person name="Bauer D."/>
            <person name="Andreopoulos W."/>
            <person name="Pangilinan J."/>
            <person name="LaButti K."/>
            <person name="Riley R."/>
            <person name="Lipzen A."/>
            <person name="Clum A."/>
            <person name="Drula E."/>
            <person name="Henrissat B."/>
            <person name="Kohler A."/>
            <person name="Grigoriev I.V."/>
            <person name="Martin F.M."/>
            <person name="Hacquard S."/>
        </authorList>
    </citation>
    <scope>NUCLEOTIDE SEQUENCE</scope>
    <source>
        <strain evidence="2">MPI-CAGE-AT-0147</strain>
    </source>
</reference>
<feature type="compositionally biased region" description="Basic and acidic residues" evidence="1">
    <location>
        <begin position="516"/>
        <end position="532"/>
    </location>
</feature>
<dbReference type="PRINTS" id="PR00929">
    <property type="entry name" value="ATHOOK"/>
</dbReference>
<feature type="compositionally biased region" description="Polar residues" evidence="1">
    <location>
        <begin position="583"/>
        <end position="597"/>
    </location>
</feature>